<dbReference type="PROSITE" id="PS52050">
    <property type="entry name" value="WYL"/>
    <property type="match status" value="1"/>
</dbReference>
<dbReference type="Pfam" id="PF13280">
    <property type="entry name" value="WYL"/>
    <property type="match status" value="1"/>
</dbReference>
<organism evidence="3 4">
    <name type="scientific">Aquisalimonas asiatica</name>
    <dbReference type="NCBI Taxonomy" id="406100"/>
    <lineage>
        <taxon>Bacteria</taxon>
        <taxon>Pseudomonadati</taxon>
        <taxon>Pseudomonadota</taxon>
        <taxon>Gammaproteobacteria</taxon>
        <taxon>Chromatiales</taxon>
        <taxon>Ectothiorhodospiraceae</taxon>
        <taxon>Aquisalimonas</taxon>
    </lineage>
</organism>
<proteinExistence type="predicted"/>
<dbReference type="GO" id="GO:0003677">
    <property type="term" value="F:DNA binding"/>
    <property type="evidence" value="ECO:0007669"/>
    <property type="project" value="UniProtKB-KW"/>
</dbReference>
<dbReference type="InterPro" id="IPR057727">
    <property type="entry name" value="WCX_dom"/>
</dbReference>
<dbReference type="RefSeq" id="WP_091643019.1">
    <property type="nucleotide sequence ID" value="NZ_FOEG01000004.1"/>
</dbReference>
<keyword evidence="4" id="KW-1185">Reference proteome</keyword>
<dbReference type="SUPFAM" id="SSF46785">
    <property type="entry name" value="Winged helix' DNA-binding domain"/>
    <property type="match status" value="1"/>
</dbReference>
<dbReference type="OrthoDB" id="9807255at2"/>
<evidence type="ECO:0000313" key="3">
    <source>
        <dbReference type="EMBL" id="SEO87911.1"/>
    </source>
</evidence>
<dbReference type="STRING" id="406100.SAMN04488052_1048"/>
<sequence>MTRFERLVRIHQRLRQARHPVPMRAFVDELEVARTTITRDFAYLRDILGAPLVYSAEANGHHYDPDAPTFELPGLWLNQSELYALLAMEQLLESMQPGLLAPHIGPLKSRVRRLLSEGGHDAETVSRRIAVLTAGQRETDSDIFSTVAEATLTGQCLFIQYHGRARDARSQRRIHPQRLTNYRNNWYLVAYCEQAEALRLFSLDRIRTAENQDTPAHALDDRAVDRTIASTYGIFSGTATAWAVLRFTPEAARWAAEERWHPDQIGHWTADHYELQVPYSDPTELVMEILRYGPDVEAIAPDEIRDTVARRLREAAGKY</sequence>
<keyword evidence="3" id="KW-0238">DNA-binding</keyword>
<feature type="domain" description="WCX" evidence="2">
    <location>
        <begin position="242"/>
        <end position="316"/>
    </location>
</feature>
<reference evidence="3 4" key="1">
    <citation type="submission" date="2016-10" db="EMBL/GenBank/DDBJ databases">
        <authorList>
            <person name="de Groot N.N."/>
        </authorList>
    </citation>
    <scope>NUCLEOTIDE SEQUENCE [LARGE SCALE GENOMIC DNA]</scope>
    <source>
        <strain evidence="3 4">CGMCC 1.6291</strain>
    </source>
</reference>
<protein>
    <submittedName>
        <fullName evidence="3">Predicted DNA-binding transcriptional regulator YafY, contains an HTH and WYL domains</fullName>
    </submittedName>
</protein>
<dbReference type="PANTHER" id="PTHR34580:SF3">
    <property type="entry name" value="PROTEIN PAFB"/>
    <property type="match status" value="1"/>
</dbReference>
<dbReference type="InterPro" id="IPR036390">
    <property type="entry name" value="WH_DNA-bd_sf"/>
</dbReference>
<accession>A0A1H8TAL4</accession>
<dbReference type="EMBL" id="FOEG01000004">
    <property type="protein sequence ID" value="SEO87911.1"/>
    <property type="molecule type" value="Genomic_DNA"/>
</dbReference>
<dbReference type="AlphaFoldDB" id="A0A1H8TAL4"/>
<evidence type="ECO:0000259" key="1">
    <source>
        <dbReference type="Pfam" id="PF13280"/>
    </source>
</evidence>
<dbReference type="Pfam" id="PF25583">
    <property type="entry name" value="WCX"/>
    <property type="match status" value="1"/>
</dbReference>
<dbReference type="Proteomes" id="UP000199657">
    <property type="component" value="Unassembled WGS sequence"/>
</dbReference>
<dbReference type="Gene3D" id="1.10.10.10">
    <property type="entry name" value="Winged helix-like DNA-binding domain superfamily/Winged helix DNA-binding domain"/>
    <property type="match status" value="1"/>
</dbReference>
<gene>
    <name evidence="3" type="ORF">SAMN04488052_1048</name>
</gene>
<dbReference type="InterPro" id="IPR026881">
    <property type="entry name" value="WYL_dom"/>
</dbReference>
<evidence type="ECO:0000259" key="2">
    <source>
        <dbReference type="Pfam" id="PF25583"/>
    </source>
</evidence>
<name>A0A1H8TAL4_9GAMM</name>
<evidence type="ECO:0000313" key="4">
    <source>
        <dbReference type="Proteomes" id="UP000199657"/>
    </source>
</evidence>
<dbReference type="InterPro" id="IPR036388">
    <property type="entry name" value="WH-like_DNA-bd_sf"/>
</dbReference>
<feature type="domain" description="WYL" evidence="1">
    <location>
        <begin position="143"/>
        <end position="210"/>
    </location>
</feature>
<dbReference type="InterPro" id="IPR051534">
    <property type="entry name" value="CBASS_pafABC_assoc_protein"/>
</dbReference>
<dbReference type="PANTHER" id="PTHR34580">
    <property type="match status" value="1"/>
</dbReference>